<dbReference type="InterPro" id="IPR019412">
    <property type="entry name" value="IML2/TPR_39"/>
</dbReference>
<protein>
    <recommendedName>
        <fullName evidence="4">Tetratricopeptide repeat protein 39B</fullName>
    </recommendedName>
</protein>
<feature type="compositionally biased region" description="Basic and acidic residues" evidence="1">
    <location>
        <begin position="161"/>
        <end position="184"/>
    </location>
</feature>
<feature type="compositionally biased region" description="Acidic residues" evidence="1">
    <location>
        <begin position="151"/>
        <end position="160"/>
    </location>
</feature>
<name>A0A8H7UVD7_9FUNG</name>
<dbReference type="OrthoDB" id="43460at2759"/>
<comment type="caution">
    <text evidence="2">The sequence shown here is derived from an EMBL/GenBank/DDBJ whole genome shotgun (WGS) entry which is preliminary data.</text>
</comment>
<keyword evidence="3" id="KW-1185">Reference proteome</keyword>
<feature type="region of interest" description="Disordered" evidence="1">
    <location>
        <begin position="1"/>
        <end position="189"/>
    </location>
</feature>
<feature type="compositionally biased region" description="Acidic residues" evidence="1">
    <location>
        <begin position="61"/>
        <end position="88"/>
    </location>
</feature>
<feature type="compositionally biased region" description="Low complexity" evidence="1">
    <location>
        <begin position="351"/>
        <end position="363"/>
    </location>
</feature>
<feature type="compositionally biased region" description="Basic and acidic residues" evidence="1">
    <location>
        <begin position="89"/>
        <end position="122"/>
    </location>
</feature>
<dbReference type="Proteomes" id="UP000650833">
    <property type="component" value="Unassembled WGS sequence"/>
</dbReference>
<dbReference type="PANTHER" id="PTHR31859:SF1">
    <property type="entry name" value="TETRATRICOPEPTIDE REPEAT PROTEIN 39C"/>
    <property type="match status" value="1"/>
</dbReference>
<accession>A0A8H7UVD7</accession>
<gene>
    <name evidence="2" type="ORF">INT46_008305</name>
</gene>
<dbReference type="InterPro" id="IPR011990">
    <property type="entry name" value="TPR-like_helical_dom_sf"/>
</dbReference>
<dbReference type="PANTHER" id="PTHR31859">
    <property type="entry name" value="TETRATRICOPEPTIDE REPEAT PROTEIN 39 FAMILY MEMBER"/>
    <property type="match status" value="1"/>
</dbReference>
<evidence type="ECO:0000256" key="1">
    <source>
        <dbReference type="SAM" id="MobiDB-lite"/>
    </source>
</evidence>
<proteinExistence type="predicted"/>
<dbReference type="EMBL" id="JAEPRC010000524">
    <property type="protein sequence ID" value="KAG2195472.1"/>
    <property type="molecule type" value="Genomic_DNA"/>
</dbReference>
<evidence type="ECO:0000313" key="3">
    <source>
        <dbReference type="Proteomes" id="UP000650833"/>
    </source>
</evidence>
<reference evidence="2" key="1">
    <citation type="submission" date="2020-12" db="EMBL/GenBank/DDBJ databases">
        <title>Metabolic potential, ecology and presence of endohyphal bacteria is reflected in genomic diversity of Mucoromycotina.</title>
        <authorList>
            <person name="Muszewska A."/>
            <person name="Okrasinska A."/>
            <person name="Steczkiewicz K."/>
            <person name="Drgas O."/>
            <person name="Orlowska M."/>
            <person name="Perlinska-Lenart U."/>
            <person name="Aleksandrzak-Piekarczyk T."/>
            <person name="Szatraj K."/>
            <person name="Zielenkiewicz U."/>
            <person name="Pilsyk S."/>
            <person name="Malc E."/>
            <person name="Mieczkowski P."/>
            <person name="Kruszewska J.S."/>
            <person name="Biernat P."/>
            <person name="Pawlowska J."/>
        </authorList>
    </citation>
    <scope>NUCLEOTIDE SEQUENCE</scope>
    <source>
        <strain evidence="2">CBS 226.32</strain>
    </source>
</reference>
<feature type="compositionally biased region" description="Basic residues" evidence="1">
    <location>
        <begin position="1"/>
        <end position="10"/>
    </location>
</feature>
<dbReference type="AlphaFoldDB" id="A0A8H7UVD7"/>
<feature type="compositionally biased region" description="Polar residues" evidence="1">
    <location>
        <begin position="51"/>
        <end position="60"/>
    </location>
</feature>
<evidence type="ECO:0000313" key="2">
    <source>
        <dbReference type="EMBL" id="KAG2195472.1"/>
    </source>
</evidence>
<organism evidence="2 3">
    <name type="scientific">Mucor plumbeus</name>
    <dbReference type="NCBI Taxonomy" id="97098"/>
    <lineage>
        <taxon>Eukaryota</taxon>
        <taxon>Fungi</taxon>
        <taxon>Fungi incertae sedis</taxon>
        <taxon>Mucoromycota</taxon>
        <taxon>Mucoromycotina</taxon>
        <taxon>Mucoromycetes</taxon>
        <taxon>Mucorales</taxon>
        <taxon>Mucorineae</taxon>
        <taxon>Mucoraceae</taxon>
        <taxon>Mucor</taxon>
    </lineage>
</organism>
<dbReference type="Pfam" id="PF10300">
    <property type="entry name" value="Iml2-TPR_39"/>
    <property type="match status" value="1"/>
</dbReference>
<evidence type="ECO:0008006" key="4">
    <source>
        <dbReference type="Google" id="ProtNLM"/>
    </source>
</evidence>
<dbReference type="SUPFAM" id="SSF48452">
    <property type="entry name" value="TPR-like"/>
    <property type="match status" value="1"/>
</dbReference>
<feature type="region of interest" description="Disordered" evidence="1">
    <location>
        <begin position="341"/>
        <end position="373"/>
    </location>
</feature>
<dbReference type="Gene3D" id="1.25.40.10">
    <property type="entry name" value="Tetratricopeptide repeat domain"/>
    <property type="match status" value="1"/>
</dbReference>
<feature type="compositionally biased region" description="Basic and acidic residues" evidence="1">
    <location>
        <begin position="31"/>
        <end position="50"/>
    </location>
</feature>
<sequence length="1072" mass="121132">MAKGANKKTAWKGIQKKSNDADRPASIASQDSRKTSESKDDSKKSKEIVTRSRSSSLTSENFEDALSEEEDDDEEDEDDDYFQDEDLEEEKKKKEVEKMKEMAIAQDKKRNTASKVEQKEEPQQVEEEVIKKNPSRMSFILPALQNHGLSDEDDDDEDDNVSLRDPNEIRKQENAKEDQEKHEVGSSSSDLVAEIEALEVASTPIAATKTVIVDNPIIEKPVTEKPATYEPIPVERPFVPPTPIVVPEEKKEPLRTAKQLVADEIHTVNEQSEHKVENEATPTIVAIPTVDAPAVIPITTEIENELGAKFEAKIENSIENVEQENKEIATVDHTNSVISIQHQQTARSSHETLTTGESTPTTSQEEERETEKPSFNHLAAILPAVEESAKHVKTEKPKVSQNNEHILPEDYDRAKYSREFEYPIEEPIDLDMFKDNVISIQAIDPKDIPVNNMRPHEQEKADEPVREGMKYLFDNKFMKAKSVFQTKASIDPLYALGLGAMAFIKAIMTYHDSDIEIAMNALATAYTIAKTQIDNTSFKKPFKDTVSQYFTSLLSSNNTGLPTNPPAISMPNSSGGISDPNAFIPNGVLRAHVVKAECCLLMGILQMTQESVVGYLKCGLNIRRAYNSYGVVWQEYKRMGQEYTKYMDRDTVSAIQFGIGAVHLILSSMPPKILKIFSALGWKSDKQLGFALLKLCLEGRGIRAPLASLTLLAYYSVLTSFAPQLYSKDMMSPAIECLLDAQSNHPNSCFFLFFAARIARVARNLPLSTQSFTFAAESSRGEWAEVAMKQMSDYEIGFNLALELDWAGAASYFEQLSRENYWSPAFSKYFVGTCHEMMGQRMEAILAFAEVPALAEEPVNSKKTYIDTYVLKKVTFFQKSGYQDMDFSLPALEILLVMNAFEHMEKESLEKCLDLVQHTLELIYEREKMEYNIRLRELVPITTPPDYYDQRAVLLLIKASVLNSLGRFDETIAHLNWILDHKDCVKEENWVIPFTYWESGVTSWGLGNYKKSRKLWQLAMSCTKYDFEYRMAVRLSLSLSKCDEIGVPHIDSKEIKGSSTNGRKRMPILSTY</sequence>